<dbReference type="SMART" id="SM00382">
    <property type="entry name" value="AAA"/>
    <property type="match status" value="1"/>
</dbReference>
<feature type="compositionally biased region" description="Low complexity" evidence="5">
    <location>
        <begin position="305"/>
        <end position="323"/>
    </location>
</feature>
<evidence type="ECO:0000313" key="7">
    <source>
        <dbReference type="EMBL" id="AQU68637.1"/>
    </source>
</evidence>
<evidence type="ECO:0000256" key="5">
    <source>
        <dbReference type="SAM" id="MobiDB-lite"/>
    </source>
</evidence>
<evidence type="ECO:0000313" key="8">
    <source>
        <dbReference type="Proteomes" id="UP000189677"/>
    </source>
</evidence>
<keyword evidence="8" id="KW-1185">Reference proteome</keyword>
<dbReference type="InterPro" id="IPR027417">
    <property type="entry name" value="P-loop_NTPase"/>
</dbReference>
<keyword evidence="4 7" id="KW-0067">ATP-binding</keyword>
<evidence type="ECO:0000256" key="2">
    <source>
        <dbReference type="ARBA" id="ARBA00022448"/>
    </source>
</evidence>
<evidence type="ECO:0000256" key="3">
    <source>
        <dbReference type="ARBA" id="ARBA00022741"/>
    </source>
</evidence>
<dbReference type="PANTHER" id="PTHR43335:SF4">
    <property type="entry name" value="ABC TRANSPORTER, ATP-BINDING PROTEIN"/>
    <property type="match status" value="1"/>
</dbReference>
<dbReference type="Pfam" id="PF13732">
    <property type="entry name" value="DrrA1-3_C"/>
    <property type="match status" value="1"/>
</dbReference>
<keyword evidence="3" id="KW-0547">Nucleotide-binding</keyword>
<evidence type="ECO:0000256" key="4">
    <source>
        <dbReference type="ARBA" id="ARBA00022840"/>
    </source>
</evidence>
<name>A0A1U9QWT6_STRNV</name>
<dbReference type="KEGG" id="snw:BBN63_22950"/>
<dbReference type="EMBL" id="CP018047">
    <property type="protein sequence ID" value="AQU68637.1"/>
    <property type="molecule type" value="Genomic_DNA"/>
</dbReference>
<dbReference type="Pfam" id="PF00005">
    <property type="entry name" value="ABC_tran"/>
    <property type="match status" value="1"/>
</dbReference>
<dbReference type="PROSITE" id="PS50893">
    <property type="entry name" value="ABC_TRANSPORTER_2"/>
    <property type="match status" value="1"/>
</dbReference>
<evidence type="ECO:0000259" key="6">
    <source>
        <dbReference type="PROSITE" id="PS50893"/>
    </source>
</evidence>
<dbReference type="Gene3D" id="3.40.50.300">
    <property type="entry name" value="P-loop containing nucleotide triphosphate hydrolases"/>
    <property type="match status" value="1"/>
</dbReference>
<accession>A0A1U9QWT6</accession>
<dbReference type="AlphaFoldDB" id="A0A1U9QWT6"/>
<keyword evidence="2" id="KW-0813">Transport</keyword>
<dbReference type="InterPro" id="IPR025302">
    <property type="entry name" value="DrrA1/2-like_C"/>
</dbReference>
<dbReference type="GO" id="GO:0005524">
    <property type="term" value="F:ATP binding"/>
    <property type="evidence" value="ECO:0007669"/>
    <property type="project" value="UniProtKB-KW"/>
</dbReference>
<dbReference type="Proteomes" id="UP000189677">
    <property type="component" value="Chromosome"/>
</dbReference>
<proteinExistence type="inferred from homology"/>
<dbReference type="PROSITE" id="PS00211">
    <property type="entry name" value="ABC_TRANSPORTER_1"/>
    <property type="match status" value="1"/>
</dbReference>
<evidence type="ECO:0000256" key="1">
    <source>
        <dbReference type="ARBA" id="ARBA00005417"/>
    </source>
</evidence>
<dbReference type="InterPro" id="IPR017871">
    <property type="entry name" value="ABC_transporter-like_CS"/>
</dbReference>
<sequence length="331" mass="35247">MTAAALEVDRVRKSYGKRRAVDDMTFDIRAGELFGFVGSNGAGKTTTMRIILGVLTPDAGEVRWRGRPVDFAARRQFGYMPEERGLYPRMKVGEHLRYLAELHGMSSAAARKAAGRWIERLEVSSYASEEVQNLSLGNQQRVQLAAALVHEPKALVLDEPFSGLDPVAVDVMRDVLAERAAEGVPVIFSSHQLALVERVCHRVGIVGAGRLIACGTVQELSESAERRLLVDAPGAGEGWTAGLAGVEVVSREGTRTRLRLAKGADDQQVLHAALATGPVSTFVSEQPPLTELYRDLVTRDDAEATAGATAGASAAAGATGATDTETKGGGR</sequence>
<reference evidence="7 8" key="1">
    <citation type="submission" date="2016-11" db="EMBL/GenBank/DDBJ databases">
        <title>Complete genome sequence of Streptomyces niveus SCSIO 3406.</title>
        <authorList>
            <person name="Zhu Q."/>
            <person name="Cheng W."/>
            <person name="Song Y."/>
            <person name="Li Q."/>
            <person name="Ju J."/>
        </authorList>
    </citation>
    <scope>NUCLEOTIDE SEQUENCE [LARGE SCALE GENOMIC DNA]</scope>
    <source>
        <strain evidence="7 8">SCSIO 3406</strain>
    </source>
</reference>
<dbReference type="GO" id="GO:0016887">
    <property type="term" value="F:ATP hydrolysis activity"/>
    <property type="evidence" value="ECO:0007669"/>
    <property type="project" value="InterPro"/>
</dbReference>
<gene>
    <name evidence="7" type="ORF">BBN63_22950</name>
</gene>
<dbReference type="PANTHER" id="PTHR43335">
    <property type="entry name" value="ABC TRANSPORTER, ATP-BINDING PROTEIN"/>
    <property type="match status" value="1"/>
</dbReference>
<dbReference type="RefSeq" id="WP_078077254.1">
    <property type="nucleotide sequence ID" value="NZ_CP018047.1"/>
</dbReference>
<protein>
    <submittedName>
        <fullName evidence="7">ABC transporter ATP-binding protein</fullName>
    </submittedName>
</protein>
<feature type="region of interest" description="Disordered" evidence="5">
    <location>
        <begin position="305"/>
        <end position="331"/>
    </location>
</feature>
<dbReference type="OrthoDB" id="9804819at2"/>
<feature type="domain" description="ABC transporter" evidence="6">
    <location>
        <begin position="6"/>
        <end position="233"/>
    </location>
</feature>
<organism evidence="7 8">
    <name type="scientific">Streptomyces niveus</name>
    <name type="common">Streptomyces spheroides</name>
    <dbReference type="NCBI Taxonomy" id="193462"/>
    <lineage>
        <taxon>Bacteria</taxon>
        <taxon>Bacillati</taxon>
        <taxon>Actinomycetota</taxon>
        <taxon>Actinomycetes</taxon>
        <taxon>Kitasatosporales</taxon>
        <taxon>Streptomycetaceae</taxon>
        <taxon>Streptomyces</taxon>
    </lineage>
</organism>
<dbReference type="SUPFAM" id="SSF52540">
    <property type="entry name" value="P-loop containing nucleoside triphosphate hydrolases"/>
    <property type="match status" value="1"/>
</dbReference>
<comment type="similarity">
    <text evidence="1">Belongs to the ABC transporter superfamily.</text>
</comment>
<dbReference type="InterPro" id="IPR003593">
    <property type="entry name" value="AAA+_ATPase"/>
</dbReference>
<dbReference type="InterPro" id="IPR003439">
    <property type="entry name" value="ABC_transporter-like_ATP-bd"/>
</dbReference>